<sequence>MTLRFKIFAALVLSMPIVSSAFALTLQEQVKQYEKEGWKVGLSILFSNDKEISINGEQRFPLDSTVNNKQ</sequence>
<protein>
    <recommendedName>
        <fullName evidence="4">Beta-lactamase</fullName>
    </recommendedName>
</protein>
<evidence type="ECO:0000313" key="3">
    <source>
        <dbReference type="Proteomes" id="UP001302443"/>
    </source>
</evidence>
<dbReference type="EMBL" id="CP135990">
    <property type="protein sequence ID" value="WPA93786.1"/>
    <property type="molecule type" value="Genomic_DNA"/>
</dbReference>
<dbReference type="Proteomes" id="UP001302443">
    <property type="component" value="Chromosome"/>
</dbReference>
<evidence type="ECO:0000256" key="1">
    <source>
        <dbReference type="SAM" id="SignalP"/>
    </source>
</evidence>
<evidence type="ECO:0000313" key="2">
    <source>
        <dbReference type="EMBL" id="WPA93786.1"/>
    </source>
</evidence>
<evidence type="ECO:0008006" key="4">
    <source>
        <dbReference type="Google" id="ProtNLM"/>
    </source>
</evidence>
<proteinExistence type="predicted"/>
<keyword evidence="3" id="KW-1185">Reference proteome</keyword>
<reference evidence="2 3" key="1">
    <citation type="submission" date="2023-09" db="EMBL/GenBank/DDBJ databases">
        <title>Genomic Revisitation and Reclassification of the Genus Providencia.</title>
        <authorList>
            <person name="Dong X."/>
        </authorList>
    </citation>
    <scope>NUCLEOTIDE SEQUENCE [LARGE SCALE GENOMIC DNA]</scope>
    <source>
        <strain evidence="2 3">D4759</strain>
    </source>
</reference>
<dbReference type="RefSeq" id="WP_286270741.1">
    <property type="nucleotide sequence ID" value="NZ_CP135990.1"/>
</dbReference>
<name>A0ABZ0N719_9GAMM</name>
<organism evidence="2 3">
    <name type="scientific">Providencia zhijiangensis</name>
    <dbReference type="NCBI Taxonomy" id="3053982"/>
    <lineage>
        <taxon>Bacteria</taxon>
        <taxon>Pseudomonadati</taxon>
        <taxon>Pseudomonadota</taxon>
        <taxon>Gammaproteobacteria</taxon>
        <taxon>Enterobacterales</taxon>
        <taxon>Morganellaceae</taxon>
        <taxon>Providencia</taxon>
    </lineage>
</organism>
<gene>
    <name evidence="2" type="ORF">QS795_008505</name>
</gene>
<feature type="signal peptide" evidence="1">
    <location>
        <begin position="1"/>
        <end position="23"/>
    </location>
</feature>
<keyword evidence="1" id="KW-0732">Signal</keyword>
<accession>A0ABZ0N719</accession>
<feature type="chain" id="PRO_5046134588" description="Beta-lactamase" evidence="1">
    <location>
        <begin position="24"/>
        <end position="70"/>
    </location>
</feature>